<feature type="domain" description="NYN" evidence="1">
    <location>
        <begin position="64"/>
        <end position="111"/>
    </location>
</feature>
<dbReference type="Proteomes" id="UP000284657">
    <property type="component" value="Unassembled WGS sequence"/>
</dbReference>
<organism evidence="3 4">
    <name type="scientific">Phytophthora kernoviae</name>
    <dbReference type="NCBI Taxonomy" id="325452"/>
    <lineage>
        <taxon>Eukaryota</taxon>
        <taxon>Sar</taxon>
        <taxon>Stramenopiles</taxon>
        <taxon>Oomycota</taxon>
        <taxon>Peronosporomycetes</taxon>
        <taxon>Peronosporales</taxon>
        <taxon>Peronosporaceae</taxon>
        <taxon>Phytophthora</taxon>
    </lineage>
</organism>
<evidence type="ECO:0000313" key="2">
    <source>
        <dbReference type="EMBL" id="RLN65635.1"/>
    </source>
</evidence>
<dbReference type="InterPro" id="IPR021139">
    <property type="entry name" value="NYN"/>
</dbReference>
<proteinExistence type="predicted"/>
<dbReference type="AlphaFoldDB" id="A0A3F2RYR6"/>
<dbReference type="GO" id="GO:0004540">
    <property type="term" value="F:RNA nuclease activity"/>
    <property type="evidence" value="ECO:0007669"/>
    <property type="project" value="InterPro"/>
</dbReference>
<dbReference type="EMBL" id="MBAD02000580">
    <property type="protein sequence ID" value="RLN65635.1"/>
    <property type="molecule type" value="Genomic_DNA"/>
</dbReference>
<evidence type="ECO:0000313" key="4">
    <source>
        <dbReference type="Proteomes" id="UP000277300"/>
    </source>
</evidence>
<reference evidence="4 5" key="1">
    <citation type="submission" date="2018-07" db="EMBL/GenBank/DDBJ databases">
        <title>Genome sequencing of oomycete isolates from Chile give support for New Zealand origin for Phytophthora kernoviae and make available the first Nothophytophthora sp. genome.</title>
        <authorList>
            <person name="Studholme D.J."/>
            <person name="Sanfuentes E."/>
            <person name="Panda P."/>
            <person name="Hill R."/>
            <person name="Sambles C."/>
            <person name="Grant M."/>
            <person name="Williams N.M."/>
            <person name="Mcdougal R.L."/>
        </authorList>
    </citation>
    <scope>NUCLEOTIDE SEQUENCE [LARGE SCALE GENOMIC DNA]</scope>
    <source>
        <strain evidence="3">Chile6</strain>
        <strain evidence="2">Chile7</strain>
    </source>
</reference>
<dbReference type="OrthoDB" id="439808at2759"/>
<evidence type="ECO:0000313" key="3">
    <source>
        <dbReference type="EMBL" id="RLN66030.1"/>
    </source>
</evidence>
<gene>
    <name evidence="2" type="ORF">BBJ29_006402</name>
    <name evidence="3" type="ORF">BBP00_00002476</name>
</gene>
<evidence type="ECO:0000313" key="5">
    <source>
        <dbReference type="Proteomes" id="UP000284657"/>
    </source>
</evidence>
<accession>A0A3F2RYR6</accession>
<comment type="caution">
    <text evidence="3">The sequence shown here is derived from an EMBL/GenBank/DDBJ whole genome shotgun (WGS) entry which is preliminary data.</text>
</comment>
<dbReference type="Proteomes" id="UP000277300">
    <property type="component" value="Unassembled WGS sequence"/>
</dbReference>
<sequence length="135" mass="15144">MARAAFKSTELIVDGAYARIQGRVLSGNGWCLTVLSEEYHALKFARPHGPQNVQKGVDNGWVRSSNIVTKMMALTLQRGIDRVLLLSGDGDFYTALSYLRSDLRKEVWVADLNESSSDEEAKMPHCSFHHKIVTY</sequence>
<dbReference type="EMBL" id="MBDO02000043">
    <property type="protein sequence ID" value="RLN66030.1"/>
    <property type="molecule type" value="Genomic_DNA"/>
</dbReference>
<evidence type="ECO:0000259" key="1">
    <source>
        <dbReference type="Pfam" id="PF01936"/>
    </source>
</evidence>
<dbReference type="Pfam" id="PF01936">
    <property type="entry name" value="NYN"/>
    <property type="match status" value="1"/>
</dbReference>
<name>A0A3F2RYR6_9STRA</name>
<protein>
    <recommendedName>
        <fullName evidence="1">NYN domain-containing protein</fullName>
    </recommendedName>
</protein>
<dbReference type="Gene3D" id="3.40.50.1010">
    <property type="entry name" value="5'-nuclease"/>
    <property type="match status" value="1"/>
</dbReference>